<dbReference type="GO" id="GO:0008270">
    <property type="term" value="F:zinc ion binding"/>
    <property type="evidence" value="ECO:0007669"/>
    <property type="project" value="UniProtKB-KW"/>
</dbReference>
<evidence type="ECO:0000259" key="3">
    <source>
        <dbReference type="PROSITE" id="PS50158"/>
    </source>
</evidence>
<dbReference type="SMART" id="SM00343">
    <property type="entry name" value="ZnF_C2HC"/>
    <property type="match status" value="1"/>
</dbReference>
<dbReference type="InterPro" id="IPR001878">
    <property type="entry name" value="Znf_CCHC"/>
</dbReference>
<feature type="domain" description="CCHC-type" evidence="3">
    <location>
        <begin position="9"/>
        <end position="22"/>
    </location>
</feature>
<dbReference type="Gene3D" id="4.10.60.10">
    <property type="entry name" value="Zinc finger, CCHC-type"/>
    <property type="match status" value="1"/>
</dbReference>
<feature type="compositionally biased region" description="Basic and acidic residues" evidence="2">
    <location>
        <begin position="211"/>
        <end position="241"/>
    </location>
</feature>
<feature type="region of interest" description="Disordered" evidence="2">
    <location>
        <begin position="197"/>
        <end position="241"/>
    </location>
</feature>
<dbReference type="GO" id="GO:0003676">
    <property type="term" value="F:nucleic acid binding"/>
    <property type="evidence" value="ECO:0007669"/>
    <property type="project" value="InterPro"/>
</dbReference>
<dbReference type="Pfam" id="PF00098">
    <property type="entry name" value="zf-CCHC"/>
    <property type="match status" value="1"/>
</dbReference>
<evidence type="ECO:0000256" key="1">
    <source>
        <dbReference type="PROSITE-ProRule" id="PRU00047"/>
    </source>
</evidence>
<organism evidence="4 5">
    <name type="scientific">Chara braunii</name>
    <name type="common">Braun's stonewort</name>
    <dbReference type="NCBI Taxonomy" id="69332"/>
    <lineage>
        <taxon>Eukaryota</taxon>
        <taxon>Viridiplantae</taxon>
        <taxon>Streptophyta</taxon>
        <taxon>Charophyceae</taxon>
        <taxon>Charales</taxon>
        <taxon>Characeae</taxon>
        <taxon>Chara</taxon>
    </lineage>
</organism>
<keyword evidence="1" id="KW-0862">Zinc</keyword>
<evidence type="ECO:0000313" key="5">
    <source>
        <dbReference type="Proteomes" id="UP000265515"/>
    </source>
</evidence>
<keyword evidence="5" id="KW-1185">Reference proteome</keyword>
<gene>
    <name evidence="4" type="ORF">CBR_g37633</name>
</gene>
<comment type="caution">
    <text evidence="4">The sequence shown here is derived from an EMBL/GenBank/DDBJ whole genome shotgun (WGS) entry which is preliminary data.</text>
</comment>
<feature type="region of interest" description="Disordered" evidence="2">
    <location>
        <begin position="61"/>
        <end position="92"/>
    </location>
</feature>
<dbReference type="Proteomes" id="UP000265515">
    <property type="component" value="Unassembled WGS sequence"/>
</dbReference>
<name>A0A388LNG1_CHABU</name>
<feature type="region of interest" description="Disordered" evidence="2">
    <location>
        <begin position="136"/>
        <end position="173"/>
    </location>
</feature>
<dbReference type="SUPFAM" id="SSF57756">
    <property type="entry name" value="Retrovirus zinc finger-like domains"/>
    <property type="match status" value="1"/>
</dbReference>
<evidence type="ECO:0000313" key="4">
    <source>
        <dbReference type="EMBL" id="GBG83834.1"/>
    </source>
</evidence>
<evidence type="ECO:0000256" key="2">
    <source>
        <dbReference type="SAM" id="MobiDB-lite"/>
    </source>
</evidence>
<dbReference type="OrthoDB" id="1306007at2759"/>
<dbReference type="Gramene" id="GBG83834">
    <property type="protein sequence ID" value="GBG83834"/>
    <property type="gene ID" value="CBR_g37633"/>
</dbReference>
<dbReference type="InterPro" id="IPR036875">
    <property type="entry name" value="Znf_CCHC_sf"/>
</dbReference>
<dbReference type="EMBL" id="BFEA01000453">
    <property type="protein sequence ID" value="GBG83834.1"/>
    <property type="molecule type" value="Genomic_DNA"/>
</dbReference>
<dbReference type="AlphaFoldDB" id="A0A388LNG1"/>
<dbReference type="PROSITE" id="PS50158">
    <property type="entry name" value="ZF_CCHC"/>
    <property type="match status" value="1"/>
</dbReference>
<feature type="compositionally biased region" description="Polar residues" evidence="2">
    <location>
        <begin position="198"/>
        <end position="209"/>
    </location>
</feature>
<proteinExistence type="predicted"/>
<keyword evidence="1" id="KW-0479">Metal-binding</keyword>
<reference evidence="4 5" key="1">
    <citation type="journal article" date="2018" name="Cell">
        <title>The Chara Genome: Secondary Complexity and Implications for Plant Terrestrialization.</title>
        <authorList>
            <person name="Nishiyama T."/>
            <person name="Sakayama H."/>
            <person name="Vries J.D."/>
            <person name="Buschmann H."/>
            <person name="Saint-Marcoux D."/>
            <person name="Ullrich K.K."/>
            <person name="Haas F.B."/>
            <person name="Vanderstraeten L."/>
            <person name="Becker D."/>
            <person name="Lang D."/>
            <person name="Vosolsobe S."/>
            <person name="Rombauts S."/>
            <person name="Wilhelmsson P.K.I."/>
            <person name="Janitza P."/>
            <person name="Kern R."/>
            <person name="Heyl A."/>
            <person name="Rumpler F."/>
            <person name="Villalobos L.I.A.C."/>
            <person name="Clay J.M."/>
            <person name="Skokan R."/>
            <person name="Toyoda A."/>
            <person name="Suzuki Y."/>
            <person name="Kagoshima H."/>
            <person name="Schijlen E."/>
            <person name="Tajeshwar N."/>
            <person name="Catarino B."/>
            <person name="Hetherington A.J."/>
            <person name="Saltykova A."/>
            <person name="Bonnot C."/>
            <person name="Breuninger H."/>
            <person name="Symeonidi A."/>
            <person name="Radhakrishnan G.V."/>
            <person name="Van Nieuwerburgh F."/>
            <person name="Deforce D."/>
            <person name="Chang C."/>
            <person name="Karol K.G."/>
            <person name="Hedrich R."/>
            <person name="Ulvskov P."/>
            <person name="Glockner G."/>
            <person name="Delwiche C.F."/>
            <person name="Petrasek J."/>
            <person name="Van de Peer Y."/>
            <person name="Friml J."/>
            <person name="Beilby M."/>
            <person name="Dolan L."/>
            <person name="Kohara Y."/>
            <person name="Sugano S."/>
            <person name="Fujiyama A."/>
            <person name="Delaux P.-M."/>
            <person name="Quint M."/>
            <person name="TheiBen G."/>
            <person name="Hagemann M."/>
            <person name="Harholt J."/>
            <person name="Dunand C."/>
            <person name="Zachgo S."/>
            <person name="Langdale J."/>
            <person name="Maumus F."/>
            <person name="Straeten D.V.D."/>
            <person name="Gould S.B."/>
            <person name="Rensing S.A."/>
        </authorList>
    </citation>
    <scope>NUCLEOTIDE SEQUENCE [LARGE SCALE GENOMIC DNA]</scope>
    <source>
        <strain evidence="4 5">S276</strain>
    </source>
</reference>
<keyword evidence="1" id="KW-0863">Zinc-finger</keyword>
<sequence>MSYGGHRVCHHCGQPGHFIRDCQLRQVPNAAALLGGNEVDQQRAQDSDGLLPAPNANAIVPYRAPANGGQQEGNRSIADQGSNQGYGGYNNRGYNNYNQGYGRTGYQPRSRWSDNREGWKDEKFDEVWGWYSKEMKQKEDEKRAKEEKLKEEAEKKKAQEAEEERAKAKKKREDFQKSIGMMVKDNMKEVCQEVLGKKTSTGQASTSGTCDDDRRKDLENRWRREDAAAREQLEKQKADEMERLRWENQDLMRIASTNQ</sequence>
<accession>A0A388LNG1</accession>
<feature type="compositionally biased region" description="Polar residues" evidence="2">
    <location>
        <begin position="68"/>
        <end position="79"/>
    </location>
</feature>
<protein>
    <recommendedName>
        <fullName evidence="3">CCHC-type domain-containing protein</fullName>
    </recommendedName>
</protein>